<dbReference type="EMBL" id="JAPEVI010000003">
    <property type="protein sequence ID" value="MCX2724259.1"/>
    <property type="molecule type" value="Genomic_DNA"/>
</dbReference>
<evidence type="ECO:0000256" key="5">
    <source>
        <dbReference type="SAM" id="Phobius"/>
    </source>
</evidence>
<dbReference type="PROSITE" id="PS51007">
    <property type="entry name" value="CYTC"/>
    <property type="match status" value="1"/>
</dbReference>
<keyword evidence="1 4" id="KW-0349">Heme</keyword>
<gene>
    <name evidence="7" type="ORF">ON753_18075</name>
</gene>
<dbReference type="InterPro" id="IPR051459">
    <property type="entry name" value="Cytochrome_c-type_DH"/>
</dbReference>
<proteinExistence type="predicted"/>
<name>A0ABT3R533_9HYPH</name>
<dbReference type="PANTHER" id="PTHR35008">
    <property type="entry name" value="BLL4482 PROTEIN-RELATED"/>
    <property type="match status" value="1"/>
</dbReference>
<feature type="domain" description="Cytochrome c" evidence="6">
    <location>
        <begin position="50"/>
        <end position="136"/>
    </location>
</feature>
<dbReference type="InterPro" id="IPR009056">
    <property type="entry name" value="Cyt_c-like_dom"/>
</dbReference>
<accession>A0ABT3R533</accession>
<evidence type="ECO:0000256" key="2">
    <source>
        <dbReference type="ARBA" id="ARBA00022723"/>
    </source>
</evidence>
<keyword evidence="5" id="KW-0472">Membrane</keyword>
<dbReference type="Gene3D" id="1.10.760.10">
    <property type="entry name" value="Cytochrome c-like domain"/>
    <property type="match status" value="1"/>
</dbReference>
<evidence type="ECO:0000313" key="7">
    <source>
        <dbReference type="EMBL" id="MCX2724259.1"/>
    </source>
</evidence>
<keyword evidence="3 4" id="KW-0408">Iron</keyword>
<keyword evidence="5" id="KW-1133">Transmembrane helix</keyword>
<dbReference type="Proteomes" id="UP001300261">
    <property type="component" value="Unassembled WGS sequence"/>
</dbReference>
<evidence type="ECO:0000256" key="4">
    <source>
        <dbReference type="PROSITE-ProRule" id="PRU00433"/>
    </source>
</evidence>
<comment type="caution">
    <text evidence="7">The sequence shown here is derived from an EMBL/GenBank/DDBJ whole genome shotgun (WGS) entry which is preliminary data.</text>
</comment>
<dbReference type="RefSeq" id="WP_265964128.1">
    <property type="nucleotide sequence ID" value="NZ_JAPEVI010000003.1"/>
</dbReference>
<dbReference type="SUPFAM" id="SSF46626">
    <property type="entry name" value="Cytochrome c"/>
    <property type="match status" value="1"/>
</dbReference>
<dbReference type="Pfam" id="PF00034">
    <property type="entry name" value="Cytochrom_C"/>
    <property type="match status" value="1"/>
</dbReference>
<reference evidence="7 8" key="1">
    <citation type="journal article" date="2016" name="Int. J. Syst. Evol. Microbiol.">
        <title>Labrenzia salina sp. nov., isolated from the rhizosphere of the halophyte Arthrocnemum macrostachyum.</title>
        <authorList>
            <person name="Camacho M."/>
            <person name="Redondo-Gomez S."/>
            <person name="Rodriguez-Llorente I."/>
            <person name="Rohde M."/>
            <person name="Sproer C."/>
            <person name="Schumann P."/>
            <person name="Klenk H.P."/>
            <person name="Montero-Calasanz M.D.C."/>
        </authorList>
    </citation>
    <scope>NUCLEOTIDE SEQUENCE [LARGE SCALE GENOMIC DNA]</scope>
    <source>
        <strain evidence="7 8">DSM 29163</strain>
    </source>
</reference>
<evidence type="ECO:0000256" key="3">
    <source>
        <dbReference type="ARBA" id="ARBA00023004"/>
    </source>
</evidence>
<dbReference type="PANTHER" id="PTHR35008:SF8">
    <property type="entry name" value="ALCOHOL DEHYDROGENASE CYTOCHROME C SUBUNIT"/>
    <property type="match status" value="1"/>
</dbReference>
<evidence type="ECO:0000259" key="6">
    <source>
        <dbReference type="PROSITE" id="PS51007"/>
    </source>
</evidence>
<feature type="transmembrane region" description="Helical" evidence="5">
    <location>
        <begin position="6"/>
        <end position="26"/>
    </location>
</feature>
<organism evidence="7 8">
    <name type="scientific">Roseibium salinum</name>
    <dbReference type="NCBI Taxonomy" id="1604349"/>
    <lineage>
        <taxon>Bacteria</taxon>
        <taxon>Pseudomonadati</taxon>
        <taxon>Pseudomonadota</taxon>
        <taxon>Alphaproteobacteria</taxon>
        <taxon>Hyphomicrobiales</taxon>
        <taxon>Stappiaceae</taxon>
        <taxon>Roseibium</taxon>
    </lineage>
</organism>
<sequence length="142" mass="15152">MNSKPFLIISAGLSVLVAGVLVWGFLTSEDEQPASDGAALVAVTVPDLSSRALEGRALFQENCAACHGEKAGGRNGMGPPLVHKIYEPGHHADGAFLLAVMRGVRAHHWPFGDMPPVENVTDKDVEKIVAYVRELQRANGIN</sequence>
<dbReference type="InterPro" id="IPR036909">
    <property type="entry name" value="Cyt_c-like_dom_sf"/>
</dbReference>
<keyword evidence="8" id="KW-1185">Reference proteome</keyword>
<protein>
    <submittedName>
        <fullName evidence="7">Cytochrome c</fullName>
    </submittedName>
</protein>
<evidence type="ECO:0000256" key="1">
    <source>
        <dbReference type="ARBA" id="ARBA00022617"/>
    </source>
</evidence>
<keyword evidence="2 4" id="KW-0479">Metal-binding</keyword>
<keyword evidence="5" id="KW-0812">Transmembrane</keyword>
<evidence type="ECO:0000313" key="8">
    <source>
        <dbReference type="Proteomes" id="UP001300261"/>
    </source>
</evidence>